<name>A0A1N7SHR3_9BURK</name>
<dbReference type="EMBL" id="CYGY02000051">
    <property type="protein sequence ID" value="SIT46499.1"/>
    <property type="molecule type" value="Genomic_DNA"/>
</dbReference>
<accession>A0A1N7SHR3</accession>
<protein>
    <submittedName>
        <fullName evidence="1">Uncharacterized protein</fullName>
    </submittedName>
</protein>
<sequence length="75" mass="8577">MIDQIIKRERCASLFDQLDSNAVQPERRNGRLARGEMKMRGDTLDEKIKRAARALCLRGMTCWLLPRGKEACPST</sequence>
<reference evidence="1" key="1">
    <citation type="submission" date="2016-12" db="EMBL/GenBank/DDBJ databases">
        <authorList>
            <person name="Moulin L."/>
        </authorList>
    </citation>
    <scope>NUCLEOTIDE SEQUENCE [LARGE SCALE GENOMIC DNA]</scope>
    <source>
        <strain evidence="1">STM 7183</strain>
    </source>
</reference>
<evidence type="ECO:0000313" key="1">
    <source>
        <dbReference type="EMBL" id="SIT46499.1"/>
    </source>
</evidence>
<comment type="caution">
    <text evidence="1">The sequence shown here is derived from an EMBL/GenBank/DDBJ whole genome shotgun (WGS) entry which is preliminary data.</text>
</comment>
<dbReference type="AlphaFoldDB" id="A0A1N7SHR3"/>
<evidence type="ECO:0000313" key="2">
    <source>
        <dbReference type="Proteomes" id="UP000195569"/>
    </source>
</evidence>
<proteinExistence type="predicted"/>
<keyword evidence="2" id="KW-1185">Reference proteome</keyword>
<organism evidence="1 2">
    <name type="scientific">Paraburkholderia piptadeniae</name>
    <dbReference type="NCBI Taxonomy" id="1701573"/>
    <lineage>
        <taxon>Bacteria</taxon>
        <taxon>Pseudomonadati</taxon>
        <taxon>Pseudomonadota</taxon>
        <taxon>Betaproteobacteria</taxon>
        <taxon>Burkholderiales</taxon>
        <taxon>Burkholderiaceae</taxon>
        <taxon>Paraburkholderia</taxon>
    </lineage>
</organism>
<dbReference type="Proteomes" id="UP000195569">
    <property type="component" value="Unassembled WGS sequence"/>
</dbReference>
<gene>
    <name evidence="1" type="ORF">BN2476_510024</name>
</gene>